<protein>
    <recommendedName>
        <fullName evidence="7">Two component transcriptional regulator, LuxR family</fullName>
    </recommendedName>
</protein>
<evidence type="ECO:0000313" key="6">
    <source>
        <dbReference type="Proteomes" id="UP000244496"/>
    </source>
</evidence>
<dbReference type="SUPFAM" id="SSF46894">
    <property type="entry name" value="C-terminal effector domain of the bipartite response regulators"/>
    <property type="match status" value="1"/>
</dbReference>
<dbReference type="CDD" id="cd06170">
    <property type="entry name" value="LuxR_C_like"/>
    <property type="match status" value="1"/>
</dbReference>
<dbReference type="InterPro" id="IPR036388">
    <property type="entry name" value="WH-like_DNA-bd_sf"/>
</dbReference>
<evidence type="ECO:0000256" key="1">
    <source>
        <dbReference type="ARBA" id="ARBA00023125"/>
    </source>
</evidence>
<reference evidence="5 6" key="1">
    <citation type="submission" date="2018-04" db="EMBL/GenBank/DDBJ databases">
        <title>Genome sequencing of Gemmobacter.</title>
        <authorList>
            <person name="Yi H."/>
            <person name="Baek M.-G."/>
        </authorList>
    </citation>
    <scope>NUCLEOTIDE SEQUENCE [LARGE SCALE GENOMIC DNA]</scope>
    <source>
        <strain evidence="5 6">HYN0069</strain>
        <plasmid evidence="5 6">unnamed1</plasmid>
    </source>
</reference>
<gene>
    <name evidence="5" type="ORF">HYN69_18560</name>
</gene>
<feature type="domain" description="HTH luxR-type" evidence="3">
    <location>
        <begin position="148"/>
        <end position="213"/>
    </location>
</feature>
<dbReference type="GO" id="GO:0000160">
    <property type="term" value="P:phosphorelay signal transduction system"/>
    <property type="evidence" value="ECO:0007669"/>
    <property type="project" value="InterPro"/>
</dbReference>
<dbReference type="InterPro" id="IPR000792">
    <property type="entry name" value="Tscrpt_reg_LuxR_C"/>
</dbReference>
<dbReference type="GO" id="GO:0006355">
    <property type="term" value="P:regulation of DNA-templated transcription"/>
    <property type="evidence" value="ECO:0007669"/>
    <property type="project" value="InterPro"/>
</dbReference>
<dbReference type="Gene3D" id="3.40.50.2300">
    <property type="match status" value="1"/>
</dbReference>
<accession>A0A2S0US15</accession>
<keyword evidence="1" id="KW-0238">DNA-binding</keyword>
<geneLocation type="plasmid" evidence="5 6">
    <name>unnamed1</name>
</geneLocation>
<keyword evidence="5" id="KW-0614">Plasmid</keyword>
<dbReference type="PROSITE" id="PS50043">
    <property type="entry name" value="HTH_LUXR_2"/>
    <property type="match status" value="1"/>
</dbReference>
<dbReference type="PRINTS" id="PR00038">
    <property type="entry name" value="HTHLUXR"/>
</dbReference>
<dbReference type="SMART" id="SM00421">
    <property type="entry name" value="HTH_LUXR"/>
    <property type="match status" value="1"/>
</dbReference>
<dbReference type="InterPro" id="IPR016032">
    <property type="entry name" value="Sig_transdc_resp-reg_C-effctor"/>
</dbReference>
<feature type="modified residue" description="4-aspartylphosphate" evidence="2">
    <location>
        <position position="60"/>
    </location>
</feature>
<keyword evidence="6" id="KW-1185">Reference proteome</keyword>
<dbReference type="KEGG" id="geh:HYN69_18560"/>
<evidence type="ECO:0000259" key="3">
    <source>
        <dbReference type="PROSITE" id="PS50043"/>
    </source>
</evidence>
<dbReference type="InterPro" id="IPR011006">
    <property type="entry name" value="CheY-like_superfamily"/>
</dbReference>
<dbReference type="InterPro" id="IPR039420">
    <property type="entry name" value="WalR-like"/>
</dbReference>
<dbReference type="OrthoDB" id="9814495at2"/>
<proteinExistence type="predicted"/>
<evidence type="ECO:0000313" key="5">
    <source>
        <dbReference type="EMBL" id="AWB50604.1"/>
    </source>
</evidence>
<dbReference type="AlphaFoldDB" id="A0A2S0US15"/>
<sequence>MQSGTTCLDIAILDQNPLLASGISALLERQEGLRATALAVTSDLDMREAASGPFDLVIVDPSEFAMTPQAMVGQLRHMFGEARLIGYSSTDNPGLARACLAHGFRAFLSKTISFDALRTAITAVKSGAIYLDPRYASAILATPAVNHPPAPARSLTERETYVLKSVARGKSLKEIGYELALSSKTVETYKARGTSKLNISGRRQIVEYAIRSGWV</sequence>
<dbReference type="Pfam" id="PF00196">
    <property type="entry name" value="GerE"/>
    <property type="match status" value="1"/>
</dbReference>
<name>A0A2S0US15_9RHOB</name>
<dbReference type="SUPFAM" id="SSF52172">
    <property type="entry name" value="CheY-like"/>
    <property type="match status" value="1"/>
</dbReference>
<evidence type="ECO:0008006" key="7">
    <source>
        <dbReference type="Google" id="ProtNLM"/>
    </source>
</evidence>
<keyword evidence="2" id="KW-0597">Phosphoprotein</keyword>
<dbReference type="GO" id="GO:0003677">
    <property type="term" value="F:DNA binding"/>
    <property type="evidence" value="ECO:0007669"/>
    <property type="project" value="UniProtKB-KW"/>
</dbReference>
<evidence type="ECO:0000256" key="2">
    <source>
        <dbReference type="PROSITE-ProRule" id="PRU00169"/>
    </source>
</evidence>
<dbReference type="EMBL" id="CP028919">
    <property type="protein sequence ID" value="AWB50604.1"/>
    <property type="molecule type" value="Genomic_DNA"/>
</dbReference>
<dbReference type="RefSeq" id="WP_108437409.1">
    <property type="nucleotide sequence ID" value="NZ_CP028919.1"/>
</dbReference>
<organism evidence="5 6">
    <name type="scientific">Paragemmobacter aquarius</name>
    <dbReference type="NCBI Taxonomy" id="2169400"/>
    <lineage>
        <taxon>Bacteria</taxon>
        <taxon>Pseudomonadati</taxon>
        <taxon>Pseudomonadota</taxon>
        <taxon>Alphaproteobacteria</taxon>
        <taxon>Rhodobacterales</taxon>
        <taxon>Paracoccaceae</taxon>
        <taxon>Paragemmobacter</taxon>
    </lineage>
</organism>
<feature type="domain" description="Response regulatory" evidence="4">
    <location>
        <begin position="9"/>
        <end position="125"/>
    </location>
</feature>
<dbReference type="PANTHER" id="PTHR43214">
    <property type="entry name" value="TWO-COMPONENT RESPONSE REGULATOR"/>
    <property type="match status" value="1"/>
</dbReference>
<evidence type="ECO:0000259" key="4">
    <source>
        <dbReference type="PROSITE" id="PS50110"/>
    </source>
</evidence>
<dbReference type="Proteomes" id="UP000244496">
    <property type="component" value="Plasmid unnamed1"/>
</dbReference>
<dbReference type="PROSITE" id="PS50110">
    <property type="entry name" value="RESPONSE_REGULATORY"/>
    <property type="match status" value="1"/>
</dbReference>
<dbReference type="InterPro" id="IPR001789">
    <property type="entry name" value="Sig_transdc_resp-reg_receiver"/>
</dbReference>
<dbReference type="Gene3D" id="1.10.10.10">
    <property type="entry name" value="Winged helix-like DNA-binding domain superfamily/Winged helix DNA-binding domain"/>
    <property type="match status" value="1"/>
</dbReference>